<name>A0ABY7G2P2_MYAAR</name>
<organism evidence="1 2">
    <name type="scientific">Mya arenaria</name>
    <name type="common">Soft-shell clam</name>
    <dbReference type="NCBI Taxonomy" id="6604"/>
    <lineage>
        <taxon>Eukaryota</taxon>
        <taxon>Metazoa</taxon>
        <taxon>Spiralia</taxon>
        <taxon>Lophotrochozoa</taxon>
        <taxon>Mollusca</taxon>
        <taxon>Bivalvia</taxon>
        <taxon>Autobranchia</taxon>
        <taxon>Heteroconchia</taxon>
        <taxon>Euheterodonta</taxon>
        <taxon>Imparidentia</taxon>
        <taxon>Neoheterodontei</taxon>
        <taxon>Myida</taxon>
        <taxon>Myoidea</taxon>
        <taxon>Myidae</taxon>
        <taxon>Mya</taxon>
    </lineage>
</organism>
<reference evidence="1" key="1">
    <citation type="submission" date="2022-11" db="EMBL/GenBank/DDBJ databases">
        <title>Centuries of genome instability and evolution in soft-shell clam transmissible cancer (bioRxiv).</title>
        <authorList>
            <person name="Hart S.F.M."/>
            <person name="Yonemitsu M.A."/>
            <person name="Giersch R.M."/>
            <person name="Beal B.F."/>
            <person name="Arriagada G."/>
            <person name="Davis B.W."/>
            <person name="Ostrander E.A."/>
            <person name="Goff S.P."/>
            <person name="Metzger M.J."/>
        </authorList>
    </citation>
    <scope>NUCLEOTIDE SEQUENCE</scope>
    <source>
        <strain evidence="1">MELC-2E11</strain>
        <tissue evidence="1">Siphon/mantle</tissue>
    </source>
</reference>
<evidence type="ECO:0000313" key="1">
    <source>
        <dbReference type="EMBL" id="WAR27669.1"/>
    </source>
</evidence>
<sequence>MVRGNVSEFHWDSCFDTCIDTYVDNFTTSLLELCNVIIPNKIITVRKSDPEWMNNSIRLNILKRKRAFDKANGIIYIKTGLATIEYSQTILDDSNKVLPEYRPLKVVELIDSILKFLVIEITRALCCARIDDASNTEYQERRGICKDKFRPVVEKKSISYSVKNNIFSEVFIIILVCKNIYSNCVQCGQDHQSDEF</sequence>
<proteinExistence type="predicted"/>
<keyword evidence="2" id="KW-1185">Reference proteome</keyword>
<dbReference type="Proteomes" id="UP001164746">
    <property type="component" value="Chromosome 15"/>
</dbReference>
<gene>
    <name evidence="1" type="ORF">MAR_013373</name>
</gene>
<evidence type="ECO:0000313" key="2">
    <source>
        <dbReference type="Proteomes" id="UP001164746"/>
    </source>
</evidence>
<accession>A0ABY7G2P2</accession>
<protein>
    <submittedName>
        <fullName evidence="1">Uncharacterized protein</fullName>
    </submittedName>
</protein>
<dbReference type="EMBL" id="CP111026">
    <property type="protein sequence ID" value="WAR27669.1"/>
    <property type="molecule type" value="Genomic_DNA"/>
</dbReference>